<proteinExistence type="predicted"/>
<dbReference type="Proteomes" id="UP000036403">
    <property type="component" value="Unassembled WGS sequence"/>
</dbReference>
<name>A0A0J7K691_LASNI</name>
<dbReference type="PaxDb" id="67767-A0A0J7K691"/>
<dbReference type="OrthoDB" id="7701306at2759"/>
<keyword evidence="2" id="KW-1185">Reference proteome</keyword>
<dbReference type="AlphaFoldDB" id="A0A0J7K691"/>
<protein>
    <submittedName>
        <fullName evidence="1">Uncharacterized protein</fullName>
    </submittedName>
</protein>
<comment type="caution">
    <text evidence="1">The sequence shown here is derived from an EMBL/GenBank/DDBJ whole genome shotgun (WGS) entry which is preliminary data.</text>
</comment>
<accession>A0A0J7K691</accession>
<reference evidence="1 2" key="1">
    <citation type="submission" date="2015-04" db="EMBL/GenBank/DDBJ databases">
        <title>Lasius niger genome sequencing.</title>
        <authorList>
            <person name="Konorov E.A."/>
            <person name="Nikitin M.A."/>
            <person name="Kirill M.V."/>
            <person name="Chang P."/>
        </authorList>
    </citation>
    <scope>NUCLEOTIDE SEQUENCE [LARGE SCALE GENOMIC DNA]</scope>
    <source>
        <tissue evidence="1">Whole</tissue>
    </source>
</reference>
<evidence type="ECO:0000313" key="1">
    <source>
        <dbReference type="EMBL" id="KMQ85701.1"/>
    </source>
</evidence>
<sequence length="88" mass="11167">MLLVIMEEKEDRDEILEKRGEIGRRWRMEVDEDLTREERKMKWRIKERARLERGRGKKVEFDSRGLWVEGREWKWDEDREIWREFEEG</sequence>
<organism evidence="1 2">
    <name type="scientific">Lasius niger</name>
    <name type="common">Black garden ant</name>
    <dbReference type="NCBI Taxonomy" id="67767"/>
    <lineage>
        <taxon>Eukaryota</taxon>
        <taxon>Metazoa</taxon>
        <taxon>Ecdysozoa</taxon>
        <taxon>Arthropoda</taxon>
        <taxon>Hexapoda</taxon>
        <taxon>Insecta</taxon>
        <taxon>Pterygota</taxon>
        <taxon>Neoptera</taxon>
        <taxon>Endopterygota</taxon>
        <taxon>Hymenoptera</taxon>
        <taxon>Apocrita</taxon>
        <taxon>Aculeata</taxon>
        <taxon>Formicoidea</taxon>
        <taxon>Formicidae</taxon>
        <taxon>Formicinae</taxon>
        <taxon>Lasius</taxon>
        <taxon>Lasius</taxon>
    </lineage>
</organism>
<dbReference type="EMBL" id="LBMM01013332">
    <property type="protein sequence ID" value="KMQ85701.1"/>
    <property type="molecule type" value="Genomic_DNA"/>
</dbReference>
<evidence type="ECO:0000313" key="2">
    <source>
        <dbReference type="Proteomes" id="UP000036403"/>
    </source>
</evidence>
<gene>
    <name evidence="1" type="ORF">RF55_15594</name>
</gene>